<keyword evidence="7" id="KW-0472">Membrane</keyword>
<evidence type="ECO:0000256" key="7">
    <source>
        <dbReference type="SAM" id="Phobius"/>
    </source>
</evidence>
<dbReference type="InterPro" id="IPR018392">
    <property type="entry name" value="LysM"/>
</dbReference>
<dbReference type="Pfam" id="PF01476">
    <property type="entry name" value="LysM"/>
    <property type="match status" value="1"/>
</dbReference>
<keyword evidence="3 6" id="KW-0133">Cell shape</keyword>
<reference evidence="10 11" key="1">
    <citation type="submission" date="2021-02" db="EMBL/GenBank/DDBJ databases">
        <title>Bacillus sp. RD4P76, an endophyte from a halophyte.</title>
        <authorList>
            <person name="Sun J.-Q."/>
        </authorList>
    </citation>
    <scope>NUCLEOTIDE SEQUENCE [LARGE SCALE GENOMIC DNA]</scope>
    <source>
        <strain evidence="10 11">RD4P76</strain>
    </source>
</reference>
<dbReference type="SUPFAM" id="SSF141523">
    <property type="entry name" value="L,D-transpeptidase catalytic domain-like"/>
    <property type="match status" value="1"/>
</dbReference>
<name>A0ABS2DEB7_9BACI</name>
<feature type="transmembrane region" description="Helical" evidence="7">
    <location>
        <begin position="20"/>
        <end position="37"/>
    </location>
</feature>
<gene>
    <name evidence="10" type="ORF">JR050_03810</name>
</gene>
<proteinExistence type="predicted"/>
<dbReference type="PANTHER" id="PTHR30582:SF4">
    <property type="entry name" value="L,D-TRANSPEPTIDASE YQJB-RELATED"/>
    <property type="match status" value="1"/>
</dbReference>
<feature type="domain" description="L,D-TPase catalytic" evidence="9">
    <location>
        <begin position="293"/>
        <end position="416"/>
    </location>
</feature>
<dbReference type="InterPro" id="IPR050979">
    <property type="entry name" value="LD-transpeptidase"/>
</dbReference>
<dbReference type="Proteomes" id="UP001518925">
    <property type="component" value="Unassembled WGS sequence"/>
</dbReference>
<keyword evidence="2" id="KW-0808">Transferase</keyword>
<evidence type="ECO:0000313" key="11">
    <source>
        <dbReference type="Proteomes" id="UP001518925"/>
    </source>
</evidence>
<dbReference type="InterPro" id="IPR036779">
    <property type="entry name" value="LysM_dom_sf"/>
</dbReference>
<dbReference type="PANTHER" id="PTHR30582">
    <property type="entry name" value="L,D-TRANSPEPTIDASE"/>
    <property type="match status" value="1"/>
</dbReference>
<dbReference type="InterPro" id="IPR038063">
    <property type="entry name" value="Transpep_catalytic_dom"/>
</dbReference>
<keyword evidence="5 6" id="KW-0961">Cell wall biogenesis/degradation</keyword>
<evidence type="ECO:0000256" key="6">
    <source>
        <dbReference type="PROSITE-ProRule" id="PRU01373"/>
    </source>
</evidence>
<sequence length="416" mass="47322">MEPRSRKETYKQKRKNRRAIQLVIPSIIICISIFFLYEYQSVEVEKPIVKTDMVSKEKQVEKSEETKPVQEIEVKQELVETEKPKVVIQKNEGKTVSPLSSPIVKGVNKKEKQESIKPQATSGVVIIHHTLDEKETLYSIAKRYYKNDKLQYLINYNGIDDPSVDVKVGDTIKVPNPYYLGKHVVHKGETLFSIGRKYFSKSQIVQYMTEINHSSEVKTGESLIVFNQGKLTKHTVKEKETLFGIMNHYYQFSDYLKLIKDVNSIGEQVPAGQSLFIPNPFYKASEPINETSWSIEILLNNHTLTLYKDKNVYKTYSVATGKESLTPRGTFQVITKFKNPEYTPKKIAGGDPLNPLGTRWIGLNVPDTTGRTYGIHGTSNPNSIGKDVSQGCVRLHNAHIEQLFEIVPIGTEVIIK</sequence>
<accession>A0ABS2DEB7</accession>
<dbReference type="Gene3D" id="3.10.350.10">
    <property type="entry name" value="LysM domain"/>
    <property type="match status" value="2"/>
</dbReference>
<dbReference type="SMART" id="SM00257">
    <property type="entry name" value="LysM"/>
    <property type="match status" value="3"/>
</dbReference>
<comment type="caution">
    <text evidence="10">The sequence shown here is derived from an EMBL/GenBank/DDBJ whole genome shotgun (WGS) entry which is preliminary data.</text>
</comment>
<evidence type="ECO:0000256" key="4">
    <source>
        <dbReference type="ARBA" id="ARBA00022984"/>
    </source>
</evidence>
<keyword evidence="4 6" id="KW-0573">Peptidoglycan synthesis</keyword>
<evidence type="ECO:0000259" key="9">
    <source>
        <dbReference type="PROSITE" id="PS52029"/>
    </source>
</evidence>
<dbReference type="PROSITE" id="PS52029">
    <property type="entry name" value="LD_TPASE"/>
    <property type="match status" value="1"/>
</dbReference>
<keyword evidence="11" id="KW-1185">Reference proteome</keyword>
<organism evidence="10 11">
    <name type="scientific">Bacillus suaedaesalsae</name>
    <dbReference type="NCBI Taxonomy" id="2810349"/>
    <lineage>
        <taxon>Bacteria</taxon>
        <taxon>Bacillati</taxon>
        <taxon>Bacillota</taxon>
        <taxon>Bacilli</taxon>
        <taxon>Bacillales</taxon>
        <taxon>Bacillaceae</taxon>
        <taxon>Bacillus</taxon>
    </lineage>
</organism>
<evidence type="ECO:0000256" key="5">
    <source>
        <dbReference type="ARBA" id="ARBA00023316"/>
    </source>
</evidence>
<protein>
    <submittedName>
        <fullName evidence="10">L,D-transpeptidase family protein</fullName>
    </submittedName>
</protein>
<keyword evidence="7" id="KW-0812">Transmembrane</keyword>
<dbReference type="EMBL" id="JAFELM010000016">
    <property type="protein sequence ID" value="MBM6616807.1"/>
    <property type="molecule type" value="Genomic_DNA"/>
</dbReference>
<evidence type="ECO:0000313" key="10">
    <source>
        <dbReference type="EMBL" id="MBM6616807.1"/>
    </source>
</evidence>
<feature type="active site" description="Proton donor/acceptor" evidence="6">
    <location>
        <position position="376"/>
    </location>
</feature>
<dbReference type="CDD" id="cd16913">
    <property type="entry name" value="YkuD_like"/>
    <property type="match status" value="1"/>
</dbReference>
<dbReference type="RefSeq" id="WP_204202184.1">
    <property type="nucleotide sequence ID" value="NZ_JAFELM010000016.1"/>
</dbReference>
<dbReference type="Gene3D" id="2.40.440.10">
    <property type="entry name" value="L,D-transpeptidase catalytic domain-like"/>
    <property type="match status" value="1"/>
</dbReference>
<dbReference type="InterPro" id="IPR005490">
    <property type="entry name" value="LD_TPept_cat_dom"/>
</dbReference>
<dbReference type="Pfam" id="PF03734">
    <property type="entry name" value="YkuD"/>
    <property type="match status" value="1"/>
</dbReference>
<feature type="active site" description="Nucleophile" evidence="6">
    <location>
        <position position="392"/>
    </location>
</feature>
<feature type="domain" description="LysM" evidence="8">
    <location>
        <begin position="127"/>
        <end position="174"/>
    </location>
</feature>
<evidence type="ECO:0000256" key="2">
    <source>
        <dbReference type="ARBA" id="ARBA00022679"/>
    </source>
</evidence>
<evidence type="ECO:0000256" key="3">
    <source>
        <dbReference type="ARBA" id="ARBA00022960"/>
    </source>
</evidence>
<evidence type="ECO:0000259" key="8">
    <source>
        <dbReference type="PROSITE" id="PS51782"/>
    </source>
</evidence>
<evidence type="ECO:0000256" key="1">
    <source>
        <dbReference type="ARBA" id="ARBA00004752"/>
    </source>
</evidence>
<dbReference type="CDD" id="cd00118">
    <property type="entry name" value="LysM"/>
    <property type="match status" value="1"/>
</dbReference>
<comment type="pathway">
    <text evidence="1 6">Cell wall biogenesis; peptidoglycan biosynthesis.</text>
</comment>
<dbReference type="PROSITE" id="PS51782">
    <property type="entry name" value="LYSM"/>
    <property type="match status" value="1"/>
</dbReference>
<keyword evidence="7" id="KW-1133">Transmembrane helix</keyword>